<evidence type="ECO:0008006" key="4">
    <source>
        <dbReference type="Google" id="ProtNLM"/>
    </source>
</evidence>
<dbReference type="PROSITE" id="PS51257">
    <property type="entry name" value="PROKAR_LIPOPROTEIN"/>
    <property type="match status" value="1"/>
</dbReference>
<evidence type="ECO:0000256" key="1">
    <source>
        <dbReference type="SAM" id="Phobius"/>
    </source>
</evidence>
<keyword evidence="1" id="KW-0812">Transmembrane</keyword>
<name>A0ABN8GYT0_9BACL</name>
<proteinExistence type="predicted"/>
<evidence type="ECO:0000313" key="3">
    <source>
        <dbReference type="Proteomes" id="UP000838686"/>
    </source>
</evidence>
<feature type="transmembrane region" description="Helical" evidence="1">
    <location>
        <begin position="265"/>
        <end position="284"/>
    </location>
</feature>
<keyword evidence="1" id="KW-0472">Membrane</keyword>
<protein>
    <recommendedName>
        <fullName evidence="4">Sporulation protein YpjB</fullName>
    </recommendedName>
</protein>
<reference evidence="2" key="1">
    <citation type="submission" date="2022-01" db="EMBL/GenBank/DDBJ databases">
        <authorList>
            <person name="Criscuolo A."/>
        </authorList>
    </citation>
    <scope>NUCLEOTIDE SEQUENCE</scope>
    <source>
        <strain evidence="2">CIP111893</strain>
    </source>
</reference>
<dbReference type="Pfam" id="PF09577">
    <property type="entry name" value="Spore_YpjB"/>
    <property type="match status" value="1"/>
</dbReference>
<gene>
    <name evidence="2" type="ORF">PAECIP111893_04390</name>
</gene>
<dbReference type="InterPro" id="IPR014231">
    <property type="entry name" value="Spore_YpjB"/>
</dbReference>
<sequence length="308" mass="34176">MQKSAIRLVMGLFIVLFVTAGCGNRLESADAALSSAGYGGADKQQSGALNQLNQLSEQLYTAAQAGNRQLAYTHINRLQLAAGKASIRRLGTTAGWRAFDNNVKKMRDILERKKAGSEGYIVAAKLKLAVDAISRPDSPLWLQYHEVLVDDWTRMRKAWQASSDSRMSGAVASLHVYRMHVERLEIAALMGHKDKPLMLLQEQLHHMGQLLDAAYGANSIESYRILAAFSALEETSAWLFDEALAAEAELGAGIPFHQSISVEEWLALFFIAGFILVILAYAIWRKYAYEQAHGSPASYQSSNWERKR</sequence>
<evidence type="ECO:0000313" key="2">
    <source>
        <dbReference type="EMBL" id="CAH1218309.1"/>
    </source>
</evidence>
<dbReference type="Proteomes" id="UP000838686">
    <property type="component" value="Unassembled WGS sequence"/>
</dbReference>
<dbReference type="EMBL" id="CAKMMF010000030">
    <property type="protein sequence ID" value="CAH1218309.1"/>
    <property type="molecule type" value="Genomic_DNA"/>
</dbReference>
<comment type="caution">
    <text evidence="2">The sequence shown here is derived from an EMBL/GenBank/DDBJ whole genome shotgun (WGS) entry which is preliminary data.</text>
</comment>
<keyword evidence="1" id="KW-1133">Transmembrane helix</keyword>
<dbReference type="RefSeq" id="WP_236344828.1">
    <property type="nucleotide sequence ID" value="NZ_CAKMMF010000030.1"/>
</dbReference>
<accession>A0ABN8GYT0</accession>
<organism evidence="2 3">
    <name type="scientific">Paenibacillus plantiphilus</name>
    <dbReference type="NCBI Taxonomy" id="2905650"/>
    <lineage>
        <taxon>Bacteria</taxon>
        <taxon>Bacillati</taxon>
        <taxon>Bacillota</taxon>
        <taxon>Bacilli</taxon>
        <taxon>Bacillales</taxon>
        <taxon>Paenibacillaceae</taxon>
        <taxon>Paenibacillus</taxon>
    </lineage>
</organism>
<keyword evidence="3" id="KW-1185">Reference proteome</keyword>